<evidence type="ECO:0000313" key="1">
    <source>
        <dbReference type="EMBL" id="VYS80030.1"/>
    </source>
</evidence>
<sequence length="103" mass="12259">MKQYIGIKVVAARPMTRGDYNIFRGWQIPADEDPADEGYVMKYENGHVQWLPKDMFESDYKEYDESTLPATAIGMVSSDYKECFQAEYKQLRIRYEKLKRMRQ</sequence>
<name>A0A6N2RK76_ANAHA</name>
<gene>
    <name evidence="1" type="ORF">AHLFYP4_00446</name>
</gene>
<dbReference type="AlphaFoldDB" id="A0A6N2RK76"/>
<protein>
    <submittedName>
        <fullName evidence="1">Uncharacterized protein</fullName>
    </submittedName>
</protein>
<accession>A0A6N2RK76</accession>
<dbReference type="RefSeq" id="WP_055072739.1">
    <property type="nucleotide sequence ID" value="NZ_CACRSX010000009.1"/>
</dbReference>
<reference evidence="1" key="1">
    <citation type="submission" date="2019-11" db="EMBL/GenBank/DDBJ databases">
        <authorList>
            <person name="Feng L."/>
        </authorList>
    </citation>
    <scope>NUCLEOTIDE SEQUENCE</scope>
    <source>
        <strain evidence="1">AhadrusLFYP4</strain>
    </source>
</reference>
<organism evidence="1">
    <name type="scientific">Anaerostipes hadrus</name>
    <dbReference type="NCBI Taxonomy" id="649756"/>
    <lineage>
        <taxon>Bacteria</taxon>
        <taxon>Bacillati</taxon>
        <taxon>Bacillota</taxon>
        <taxon>Clostridia</taxon>
        <taxon>Lachnospirales</taxon>
        <taxon>Lachnospiraceae</taxon>
        <taxon>Anaerostipes</taxon>
    </lineage>
</organism>
<dbReference type="EMBL" id="CACRSX010000009">
    <property type="protein sequence ID" value="VYS80030.1"/>
    <property type="molecule type" value="Genomic_DNA"/>
</dbReference>
<proteinExistence type="predicted"/>